<dbReference type="Pfam" id="PF10076">
    <property type="entry name" value="Phage_Mu_Gp48"/>
    <property type="match status" value="1"/>
</dbReference>
<dbReference type="Proteomes" id="UP000856143">
    <property type="component" value="Unassembled WGS sequence"/>
</dbReference>
<comment type="caution">
    <text evidence="1">The sequence shown here is derived from an EMBL/GenBank/DDBJ whole genome shotgun (WGS) entry which is preliminary data.</text>
</comment>
<sequence length="349" mass="37760">MPTGQAWPRKPGTVQQAVLAALAKSCVRSDSAGMSMLKASFPATATDFLTEWENSLGLPDDCGVSETGVGARQQAILAKLAFSGGQSRAFWTGLAKSMGYDITITVFRQARVGLSHCGDALNGDDWPVCWQVTVPGMTYLPAQCQKSYCGDPLRSWGNRRLACTLNRQAQSHTVVMFNYLHSVILHAEKTLLSGELVYPDHDVGISGVTVDILFTDRESGLFEKKQVITDQDGRFSIKMNMSGKLAILACARFTKQSYGPLMLSSDIFLYTNIPRPDIPENRINVKSVYGTTLNSAGQTVPVKSLYGDIISGGNTLSIPVKALNGSAISKGNTLSVPVRNVYGFLLVTY</sequence>
<organism evidence="1 2">
    <name type="scientific">Klebsiella oxytoca</name>
    <dbReference type="NCBI Taxonomy" id="571"/>
    <lineage>
        <taxon>Bacteria</taxon>
        <taxon>Pseudomonadati</taxon>
        <taxon>Pseudomonadota</taxon>
        <taxon>Gammaproteobacteria</taxon>
        <taxon>Enterobacterales</taxon>
        <taxon>Enterobacteriaceae</taxon>
        <taxon>Klebsiella/Raoultella group</taxon>
        <taxon>Klebsiella</taxon>
    </lineage>
</organism>
<accession>A0AAN5LAL0</accession>
<protein>
    <submittedName>
        <fullName evidence="1">DUF2313 domain-containing protein</fullName>
    </submittedName>
</protein>
<proteinExistence type="predicted"/>
<gene>
    <name evidence="1" type="ORF">I8Y21_003897</name>
</gene>
<dbReference type="AlphaFoldDB" id="A0AAN5LAL0"/>
<dbReference type="EMBL" id="DACSEO010000054">
    <property type="protein sequence ID" value="HAT1683173.1"/>
    <property type="molecule type" value="Genomic_DNA"/>
</dbReference>
<dbReference type="InterPro" id="IPR018755">
    <property type="entry name" value="Phage_Mu_Gp48"/>
</dbReference>
<name>A0AAN5LAL0_KLEOX</name>
<reference evidence="1" key="1">
    <citation type="journal article" date="2018" name="Genome Biol.">
        <title>SKESA: strategic k-mer extension for scrupulous assemblies.</title>
        <authorList>
            <person name="Souvorov A."/>
            <person name="Agarwala R."/>
            <person name="Lipman D.J."/>
        </authorList>
    </citation>
    <scope>NUCLEOTIDE SEQUENCE</scope>
    <source>
        <strain evidence="1">R404</strain>
    </source>
</reference>
<evidence type="ECO:0000313" key="2">
    <source>
        <dbReference type="Proteomes" id="UP000856143"/>
    </source>
</evidence>
<evidence type="ECO:0000313" key="1">
    <source>
        <dbReference type="EMBL" id="HAT1683173.1"/>
    </source>
</evidence>
<reference evidence="1" key="2">
    <citation type="submission" date="2020-11" db="EMBL/GenBank/DDBJ databases">
        <authorList>
            <consortium name="NCBI Pathogen Detection Project"/>
        </authorList>
    </citation>
    <scope>NUCLEOTIDE SEQUENCE</scope>
    <source>
        <strain evidence="1">R404</strain>
    </source>
</reference>